<dbReference type="GO" id="GO:0000271">
    <property type="term" value="P:polysaccharide biosynthetic process"/>
    <property type="evidence" value="ECO:0007669"/>
    <property type="project" value="TreeGrafter"/>
</dbReference>
<dbReference type="EC" id="5.1.3.13" evidence="3"/>
<evidence type="ECO:0000313" key="10">
    <source>
        <dbReference type="EMBL" id="WED66350.1"/>
    </source>
</evidence>
<organism evidence="10 11">
    <name type="scientific">Synoicihabitans lomoniglobus</name>
    <dbReference type="NCBI Taxonomy" id="2909285"/>
    <lineage>
        <taxon>Bacteria</taxon>
        <taxon>Pseudomonadati</taxon>
        <taxon>Verrucomicrobiota</taxon>
        <taxon>Opitutia</taxon>
        <taxon>Opitutales</taxon>
        <taxon>Opitutaceae</taxon>
        <taxon>Synoicihabitans</taxon>
    </lineage>
</organism>
<evidence type="ECO:0000256" key="1">
    <source>
        <dbReference type="ARBA" id="ARBA00001298"/>
    </source>
</evidence>
<evidence type="ECO:0000256" key="9">
    <source>
        <dbReference type="PIRSR" id="PIRSR600888-3"/>
    </source>
</evidence>
<name>A0AAF0CQS2_9BACT</name>
<accession>A0AAF0CQS2</accession>
<protein>
    <recommendedName>
        <fullName evidence="4">dTDP-4-dehydrorhamnose 3,5-epimerase</fullName>
        <ecNumber evidence="3">5.1.3.13</ecNumber>
    </recommendedName>
    <alternativeName>
        <fullName evidence="6">Thymidine diphospho-4-keto-rhamnose 3,5-epimerase</fullName>
    </alternativeName>
    <alternativeName>
        <fullName evidence="5">dTDP-4-keto-6-deoxyglucose 3,5-epimerase</fullName>
    </alternativeName>
    <alternativeName>
        <fullName evidence="7">dTDP-6-deoxy-D-xylo-4-hexulose 3,5-epimerase</fullName>
    </alternativeName>
</protein>
<dbReference type="Pfam" id="PF00908">
    <property type="entry name" value="dTDP_sugar_isom"/>
    <property type="match status" value="1"/>
</dbReference>
<evidence type="ECO:0000313" key="11">
    <source>
        <dbReference type="Proteomes" id="UP001218638"/>
    </source>
</evidence>
<evidence type="ECO:0000256" key="4">
    <source>
        <dbReference type="ARBA" id="ARBA00019595"/>
    </source>
</evidence>
<evidence type="ECO:0000256" key="8">
    <source>
        <dbReference type="PIRSR" id="PIRSR600888-1"/>
    </source>
</evidence>
<dbReference type="Proteomes" id="UP001218638">
    <property type="component" value="Chromosome"/>
</dbReference>
<dbReference type="InterPro" id="IPR011051">
    <property type="entry name" value="RmlC_Cupin_sf"/>
</dbReference>
<keyword evidence="11" id="KW-1185">Reference proteome</keyword>
<reference evidence="10" key="1">
    <citation type="submission" date="2023-03" db="EMBL/GenBank/DDBJ databases">
        <title>Lomoglobus Profundus gen. nov., sp. nov., a novel member of the phylum Verrucomicrobia, isolated from deep-marine sediment of South China Sea.</title>
        <authorList>
            <person name="Ahmad T."/>
            <person name="Ishaq S.E."/>
            <person name="Wang F."/>
        </authorList>
    </citation>
    <scope>NUCLEOTIDE SEQUENCE</scope>
    <source>
        <strain evidence="10">LMO-M01</strain>
    </source>
</reference>
<evidence type="ECO:0000256" key="3">
    <source>
        <dbReference type="ARBA" id="ARBA00012098"/>
    </source>
</evidence>
<dbReference type="PANTHER" id="PTHR21047">
    <property type="entry name" value="DTDP-6-DEOXY-D-GLUCOSE-3,5 EPIMERASE"/>
    <property type="match status" value="1"/>
</dbReference>
<sequence length="177" mass="19466">MSIQVTPLKVDGSYLLTTPFFSDHRGGFGVQWEKNLLDEANIVFRPENANHSYNWTAGTLRAFHYQSPPNCQAKLVSCVAGKIWDVVVDLRSGSPTLHQWAASELAAGDSRSHYIPAGCAHGFVTLEDHSTVAYLIEGTYVAAASAVVRWNDPTLAVPWPVTNPILSDKDRNAPFIR</sequence>
<feature type="active site" description="Proton donor" evidence="8">
    <location>
        <position position="134"/>
    </location>
</feature>
<evidence type="ECO:0000256" key="7">
    <source>
        <dbReference type="ARBA" id="ARBA00033311"/>
    </source>
</evidence>
<dbReference type="SUPFAM" id="SSF51182">
    <property type="entry name" value="RmlC-like cupins"/>
    <property type="match status" value="1"/>
</dbReference>
<gene>
    <name evidence="10" type="ORF">PXH66_05755</name>
</gene>
<dbReference type="CDD" id="cd00438">
    <property type="entry name" value="cupin_RmlC"/>
    <property type="match status" value="1"/>
</dbReference>
<dbReference type="GO" id="GO:0008830">
    <property type="term" value="F:dTDP-4-dehydrorhamnose 3,5-epimerase activity"/>
    <property type="evidence" value="ECO:0007669"/>
    <property type="project" value="UniProtKB-EC"/>
</dbReference>
<dbReference type="Gene3D" id="2.60.120.10">
    <property type="entry name" value="Jelly Rolls"/>
    <property type="match status" value="1"/>
</dbReference>
<dbReference type="InterPro" id="IPR000888">
    <property type="entry name" value="RmlC-like"/>
</dbReference>
<evidence type="ECO:0000256" key="2">
    <source>
        <dbReference type="ARBA" id="ARBA00001997"/>
    </source>
</evidence>
<dbReference type="InterPro" id="IPR014710">
    <property type="entry name" value="RmlC-like_jellyroll"/>
</dbReference>
<dbReference type="GO" id="GO:0019305">
    <property type="term" value="P:dTDP-rhamnose biosynthetic process"/>
    <property type="evidence" value="ECO:0007669"/>
    <property type="project" value="TreeGrafter"/>
</dbReference>
<dbReference type="RefSeq" id="WP_330927848.1">
    <property type="nucleotide sequence ID" value="NZ_CP119075.1"/>
</dbReference>
<evidence type="ECO:0000256" key="6">
    <source>
        <dbReference type="ARBA" id="ARBA00031424"/>
    </source>
</evidence>
<feature type="site" description="Participates in a stacking interaction with the thymidine ring of dTDP-4-oxo-6-deoxyglucose" evidence="9">
    <location>
        <position position="140"/>
    </location>
</feature>
<dbReference type="AlphaFoldDB" id="A0AAF0CQS2"/>
<comment type="catalytic activity">
    <reaction evidence="1">
        <text>dTDP-4-dehydro-6-deoxy-alpha-D-glucose = dTDP-4-dehydro-beta-L-rhamnose</text>
        <dbReference type="Rhea" id="RHEA:16969"/>
        <dbReference type="ChEBI" id="CHEBI:57649"/>
        <dbReference type="ChEBI" id="CHEBI:62830"/>
        <dbReference type="EC" id="5.1.3.13"/>
    </reaction>
</comment>
<dbReference type="GO" id="GO:0005829">
    <property type="term" value="C:cytosol"/>
    <property type="evidence" value="ECO:0007669"/>
    <property type="project" value="TreeGrafter"/>
</dbReference>
<dbReference type="KEGG" id="slom:PXH66_05755"/>
<dbReference type="PANTHER" id="PTHR21047:SF2">
    <property type="entry name" value="THYMIDINE DIPHOSPHO-4-KETO-RHAMNOSE 3,5-EPIMERASE"/>
    <property type="match status" value="1"/>
</dbReference>
<evidence type="ECO:0000256" key="5">
    <source>
        <dbReference type="ARBA" id="ARBA00029758"/>
    </source>
</evidence>
<dbReference type="EMBL" id="CP119075">
    <property type="protein sequence ID" value="WED66350.1"/>
    <property type="molecule type" value="Genomic_DNA"/>
</dbReference>
<feature type="active site" description="Proton acceptor" evidence="8">
    <location>
        <position position="64"/>
    </location>
</feature>
<comment type="function">
    <text evidence="2">Catalyzes the epimerization of the C3' and C5'positions of dTDP-6-deoxy-D-xylo-4-hexulose, forming dTDP-6-deoxy-L-lyxo-4-hexulose.</text>
</comment>
<proteinExistence type="predicted"/>